<dbReference type="InterPro" id="IPR036691">
    <property type="entry name" value="Endo/exonu/phosph_ase_sf"/>
</dbReference>
<name>A0A2I4DQP7_JUGRE</name>
<keyword evidence="1" id="KW-1185">Reference proteome</keyword>
<dbReference type="Gramene" id="Jr03_18100_p1">
    <property type="protein sequence ID" value="cds.Jr03_18100_p1"/>
    <property type="gene ID" value="Jr03_18100"/>
</dbReference>
<dbReference type="KEGG" id="jre:108982525"/>
<evidence type="ECO:0000313" key="2">
    <source>
        <dbReference type="RefSeq" id="XP_018809472.1"/>
    </source>
</evidence>
<organism evidence="1 2">
    <name type="scientific">Juglans regia</name>
    <name type="common">English walnut</name>
    <dbReference type="NCBI Taxonomy" id="51240"/>
    <lineage>
        <taxon>Eukaryota</taxon>
        <taxon>Viridiplantae</taxon>
        <taxon>Streptophyta</taxon>
        <taxon>Embryophyta</taxon>
        <taxon>Tracheophyta</taxon>
        <taxon>Spermatophyta</taxon>
        <taxon>Magnoliopsida</taxon>
        <taxon>eudicotyledons</taxon>
        <taxon>Gunneridae</taxon>
        <taxon>Pentapetalae</taxon>
        <taxon>rosids</taxon>
        <taxon>fabids</taxon>
        <taxon>Fagales</taxon>
        <taxon>Juglandaceae</taxon>
        <taxon>Juglans</taxon>
    </lineage>
</organism>
<dbReference type="OrthoDB" id="1935929at2759"/>
<dbReference type="PANTHER" id="PTHR33710:SF77">
    <property type="entry name" value="DNASE I-LIKE SUPERFAMILY PROTEIN"/>
    <property type="match status" value="1"/>
</dbReference>
<dbReference type="GeneID" id="108982525"/>
<dbReference type="SUPFAM" id="SSF56219">
    <property type="entry name" value="DNase I-like"/>
    <property type="match status" value="1"/>
</dbReference>
<reference evidence="2" key="1">
    <citation type="submission" date="2025-08" db="UniProtKB">
        <authorList>
            <consortium name="RefSeq"/>
        </authorList>
    </citation>
    <scope>IDENTIFICATION</scope>
    <source>
        <tissue evidence="2">Leaves</tissue>
    </source>
</reference>
<dbReference type="RefSeq" id="XP_018809472.1">
    <property type="nucleotide sequence ID" value="XM_018953927.1"/>
</dbReference>
<dbReference type="Proteomes" id="UP000235220">
    <property type="component" value="Chromosome 3"/>
</dbReference>
<evidence type="ECO:0000313" key="1">
    <source>
        <dbReference type="Proteomes" id="UP000235220"/>
    </source>
</evidence>
<accession>A0A2I4DQP7</accession>
<protein>
    <submittedName>
        <fullName evidence="2">Uncharacterized protein LOC108982525</fullName>
    </submittedName>
</protein>
<proteinExistence type="predicted"/>
<dbReference type="AlphaFoldDB" id="A0A2I4DQP7"/>
<gene>
    <name evidence="2" type="primary">LOC108982525</name>
</gene>
<sequence length="194" mass="23197">MEAFREVVDRCGLNDMGFYGRKFTWSNGRHGEAFTKERLDRAFCNNAWTSLFADLRVYALPALNSDHSPLWIDMDLLQPYSLRYQRPFRYEACWTLKEDCFKAVEEAWCIPRITPNKMQHIAEGLKICKQKLSQWSKQQLGNFKREVKEQMEFLSNLQDRNTCQLNEEIKQAHQRVDRLLEAENLKWKQRAKQR</sequence>
<dbReference type="PANTHER" id="PTHR33710">
    <property type="entry name" value="BNAC02G09200D PROTEIN"/>
    <property type="match status" value="1"/>
</dbReference>
<dbReference type="Gene3D" id="3.60.10.10">
    <property type="entry name" value="Endonuclease/exonuclease/phosphatase"/>
    <property type="match status" value="1"/>
</dbReference>